<name>A0A9Q1LNS5_9SOLA</name>
<dbReference type="AlphaFoldDB" id="A0A9Q1LNS5"/>
<accession>A0A9Q1LNS5</accession>
<reference evidence="3" key="1">
    <citation type="journal article" date="2023" name="Proc. Natl. Acad. Sci. U.S.A.">
        <title>Genomic and structural basis for evolution of tropane alkaloid biosynthesis.</title>
        <authorList>
            <person name="Wanga Y.-J."/>
            <person name="Taina T."/>
            <person name="Yua J.-Y."/>
            <person name="Lia J."/>
            <person name="Xua B."/>
            <person name="Chenc J."/>
            <person name="D'Auriad J.C."/>
            <person name="Huanga J.-P."/>
            <person name="Huanga S.-X."/>
        </authorList>
    </citation>
    <scope>NUCLEOTIDE SEQUENCE [LARGE SCALE GENOMIC DNA]</scope>
    <source>
        <strain evidence="3">cv. KIB-2019</strain>
    </source>
</reference>
<feature type="transmembrane region" description="Helical" evidence="1">
    <location>
        <begin position="62"/>
        <end position="80"/>
    </location>
</feature>
<dbReference type="EMBL" id="JAJAGQ010000017">
    <property type="protein sequence ID" value="KAJ8538723.1"/>
    <property type="molecule type" value="Genomic_DNA"/>
</dbReference>
<evidence type="ECO:0000313" key="2">
    <source>
        <dbReference type="EMBL" id="KAJ8538723.1"/>
    </source>
</evidence>
<keyword evidence="1" id="KW-1133">Transmembrane helix</keyword>
<evidence type="ECO:0000256" key="1">
    <source>
        <dbReference type="SAM" id="Phobius"/>
    </source>
</evidence>
<gene>
    <name evidence="2" type="ORF">K7X08_030019</name>
</gene>
<keyword evidence="1" id="KW-0812">Transmembrane</keyword>
<sequence length="84" mass="9078">MYNNKKGGKIGTMDTVSGFQSVALNQIFGHSATVSGHTGVANGAQPHTNIFQLGIKARFDQVVMLLLGVLCLHFIPWMGFKCLL</sequence>
<comment type="caution">
    <text evidence="2">The sequence shown here is derived from an EMBL/GenBank/DDBJ whole genome shotgun (WGS) entry which is preliminary data.</text>
</comment>
<organism evidence="2 3">
    <name type="scientific">Anisodus acutangulus</name>
    <dbReference type="NCBI Taxonomy" id="402998"/>
    <lineage>
        <taxon>Eukaryota</taxon>
        <taxon>Viridiplantae</taxon>
        <taxon>Streptophyta</taxon>
        <taxon>Embryophyta</taxon>
        <taxon>Tracheophyta</taxon>
        <taxon>Spermatophyta</taxon>
        <taxon>Magnoliopsida</taxon>
        <taxon>eudicotyledons</taxon>
        <taxon>Gunneridae</taxon>
        <taxon>Pentapetalae</taxon>
        <taxon>asterids</taxon>
        <taxon>lamiids</taxon>
        <taxon>Solanales</taxon>
        <taxon>Solanaceae</taxon>
        <taxon>Solanoideae</taxon>
        <taxon>Hyoscyameae</taxon>
        <taxon>Anisodus</taxon>
    </lineage>
</organism>
<evidence type="ECO:0000313" key="3">
    <source>
        <dbReference type="Proteomes" id="UP001152561"/>
    </source>
</evidence>
<proteinExistence type="predicted"/>
<keyword evidence="1" id="KW-0472">Membrane</keyword>
<protein>
    <submittedName>
        <fullName evidence="2">Uncharacterized protein</fullName>
    </submittedName>
</protein>
<keyword evidence="3" id="KW-1185">Reference proteome</keyword>
<dbReference type="Proteomes" id="UP001152561">
    <property type="component" value="Unassembled WGS sequence"/>
</dbReference>